<dbReference type="EMBL" id="AVPG01000025">
    <property type="protein sequence ID" value="KGX85190.1"/>
    <property type="molecule type" value="Genomic_DNA"/>
</dbReference>
<dbReference type="STRING" id="1385512.N784_09850"/>
<dbReference type="InterPro" id="IPR001482">
    <property type="entry name" value="T2SS/T4SS_dom"/>
</dbReference>
<dbReference type="CDD" id="cd01130">
    <property type="entry name" value="VirB11-like_ATPase"/>
    <property type="match status" value="1"/>
</dbReference>
<dbReference type="GO" id="GO:0016887">
    <property type="term" value="F:ATP hydrolysis activity"/>
    <property type="evidence" value="ECO:0007669"/>
    <property type="project" value="InterPro"/>
</dbReference>
<dbReference type="AlphaFoldDB" id="A0A0A5G283"/>
<organism evidence="3 4">
    <name type="scientific">Pontibacillus litoralis JSM 072002</name>
    <dbReference type="NCBI Taxonomy" id="1385512"/>
    <lineage>
        <taxon>Bacteria</taxon>
        <taxon>Bacillati</taxon>
        <taxon>Bacillota</taxon>
        <taxon>Bacilli</taxon>
        <taxon>Bacillales</taxon>
        <taxon>Bacillaceae</taxon>
        <taxon>Pontibacillus</taxon>
    </lineage>
</organism>
<dbReference type="InterPro" id="IPR027417">
    <property type="entry name" value="P-loop_NTPase"/>
</dbReference>
<evidence type="ECO:0000259" key="2">
    <source>
        <dbReference type="Pfam" id="PF00437"/>
    </source>
</evidence>
<keyword evidence="4" id="KW-1185">Reference proteome</keyword>
<reference evidence="3 4" key="1">
    <citation type="submission" date="2013-08" db="EMBL/GenBank/DDBJ databases">
        <authorList>
            <person name="Huang J."/>
            <person name="Wang G."/>
        </authorList>
    </citation>
    <scope>NUCLEOTIDE SEQUENCE [LARGE SCALE GENOMIC DNA]</scope>
    <source>
        <strain evidence="3 4">JSM 072002</strain>
    </source>
</reference>
<protein>
    <recommendedName>
        <fullName evidence="2">Bacterial type II secretion system protein E domain-containing protein</fullName>
    </recommendedName>
</protein>
<dbReference type="InterPro" id="IPR025662">
    <property type="entry name" value="Sigma_54_int_dom_ATP-bd_1"/>
</dbReference>
<dbReference type="SUPFAM" id="SSF52540">
    <property type="entry name" value="P-loop containing nucleoside triphosphate hydrolases"/>
    <property type="match status" value="1"/>
</dbReference>
<evidence type="ECO:0000313" key="4">
    <source>
        <dbReference type="Proteomes" id="UP000030401"/>
    </source>
</evidence>
<dbReference type="PANTHER" id="PTHR30486:SF6">
    <property type="entry name" value="TYPE IV PILUS RETRACTATION ATPASE PILT"/>
    <property type="match status" value="1"/>
</dbReference>
<comment type="caution">
    <text evidence="3">The sequence shown here is derived from an EMBL/GenBank/DDBJ whole genome shotgun (WGS) entry which is preliminary data.</text>
</comment>
<dbReference type="Gene3D" id="3.40.50.300">
    <property type="entry name" value="P-loop containing nucleotide triphosphate hydrolases"/>
    <property type="match status" value="1"/>
</dbReference>
<sequence>MKLISDDILKDIMDDLKRIDPKLVIDSLTDTVAREALKKVMKNDLPKRHNIILDTEEKFDYALSEMVGLGVVEKIIKDPDVTDISYNGTELVVNTNNAKYVYGENISEDYIIKLIQKFASAVGKEFTPKNPILDAALNNLRINAVHNSLSPFGTTMALRSSKAESVLNEENFKEFAPEYILEFFRSATQARSNYIIAGETGTGKTELQKFLVKDIPFNEKIINMEDTLDSYLKVLYPDKDIHSWITSPAFGFTNLIKAGLRNNPVWMLVSETRGEEAYEMLQAVLSGHRIITTLHAVDARAIPKRFINMMKIGYSIDEESVLSDIYNYFQFGIHIEKYEHEGKVIRYLSEIVEFRPDNKAVTVFKQVKTGQQLVPVIGEVSDEFINTLKKYNCKIPDFLQRKENIEYGQKEKIHT</sequence>
<dbReference type="RefSeq" id="WP_052127319.1">
    <property type="nucleotide sequence ID" value="NZ_AVPG01000025.1"/>
</dbReference>
<dbReference type="Proteomes" id="UP000030401">
    <property type="component" value="Unassembled WGS sequence"/>
</dbReference>
<dbReference type="eggNOG" id="COG0630">
    <property type="taxonomic scope" value="Bacteria"/>
</dbReference>
<dbReference type="OrthoDB" id="9810761at2"/>
<comment type="similarity">
    <text evidence="1">Belongs to the GSP E family.</text>
</comment>
<feature type="domain" description="Bacterial type II secretion system protein E" evidence="2">
    <location>
        <begin position="152"/>
        <end position="311"/>
    </location>
</feature>
<evidence type="ECO:0000313" key="3">
    <source>
        <dbReference type="EMBL" id="KGX85190.1"/>
    </source>
</evidence>
<evidence type="ECO:0000256" key="1">
    <source>
        <dbReference type="ARBA" id="ARBA00006611"/>
    </source>
</evidence>
<dbReference type="PROSITE" id="PS00675">
    <property type="entry name" value="SIGMA54_INTERACT_1"/>
    <property type="match status" value="1"/>
</dbReference>
<proteinExistence type="inferred from homology"/>
<dbReference type="Gene3D" id="3.30.450.380">
    <property type="match status" value="1"/>
</dbReference>
<accession>A0A0A5G283</accession>
<name>A0A0A5G283_9BACI</name>
<dbReference type="Pfam" id="PF00437">
    <property type="entry name" value="T2SSE"/>
    <property type="match status" value="1"/>
</dbReference>
<dbReference type="InterPro" id="IPR050921">
    <property type="entry name" value="T4SS_GSP_E_ATPase"/>
</dbReference>
<dbReference type="PANTHER" id="PTHR30486">
    <property type="entry name" value="TWITCHING MOTILITY PROTEIN PILT"/>
    <property type="match status" value="1"/>
</dbReference>
<gene>
    <name evidence="3" type="ORF">N784_09850</name>
</gene>